<evidence type="ECO:0000256" key="2">
    <source>
        <dbReference type="ARBA" id="ARBA00022691"/>
    </source>
</evidence>
<keyword evidence="2" id="KW-0949">S-adenosyl-L-methionine</keyword>
<dbReference type="GO" id="GO:0046872">
    <property type="term" value="F:metal ion binding"/>
    <property type="evidence" value="ECO:0007669"/>
    <property type="project" value="UniProtKB-KW"/>
</dbReference>
<evidence type="ECO:0000256" key="1">
    <source>
        <dbReference type="ARBA" id="ARBA00001966"/>
    </source>
</evidence>
<dbReference type="SUPFAM" id="SSF102114">
    <property type="entry name" value="Radical SAM enzymes"/>
    <property type="match status" value="1"/>
</dbReference>
<evidence type="ECO:0000256" key="4">
    <source>
        <dbReference type="ARBA" id="ARBA00023004"/>
    </source>
</evidence>
<dbReference type="SMART" id="SM00729">
    <property type="entry name" value="Elp3"/>
    <property type="match status" value="1"/>
</dbReference>
<dbReference type="SFLD" id="SFLDG01082">
    <property type="entry name" value="B12-binding_domain_containing"/>
    <property type="match status" value="1"/>
</dbReference>
<dbReference type="Proteomes" id="UP000648239">
    <property type="component" value="Unassembled WGS sequence"/>
</dbReference>
<dbReference type="Gene3D" id="3.80.30.20">
    <property type="entry name" value="tm_1862 like domain"/>
    <property type="match status" value="1"/>
</dbReference>
<dbReference type="PROSITE" id="PS51918">
    <property type="entry name" value="RADICAL_SAM"/>
    <property type="match status" value="1"/>
</dbReference>
<dbReference type="GO" id="GO:0031419">
    <property type="term" value="F:cobalamin binding"/>
    <property type="evidence" value="ECO:0007669"/>
    <property type="project" value="InterPro"/>
</dbReference>
<dbReference type="InterPro" id="IPR006158">
    <property type="entry name" value="Cobalamin-bd"/>
</dbReference>
<dbReference type="GO" id="GO:0003824">
    <property type="term" value="F:catalytic activity"/>
    <property type="evidence" value="ECO:0007669"/>
    <property type="project" value="InterPro"/>
</dbReference>
<dbReference type="Pfam" id="PF13282">
    <property type="entry name" value="DUF4070"/>
    <property type="match status" value="1"/>
</dbReference>
<dbReference type="GO" id="GO:0051536">
    <property type="term" value="F:iron-sulfur cluster binding"/>
    <property type="evidence" value="ECO:0007669"/>
    <property type="project" value="UniProtKB-KW"/>
</dbReference>
<dbReference type="InterPro" id="IPR058240">
    <property type="entry name" value="rSAM_sf"/>
</dbReference>
<keyword evidence="5" id="KW-0411">Iron-sulfur</keyword>
<dbReference type="InterPro" id="IPR034530">
    <property type="entry name" value="HpnP-like"/>
</dbReference>
<keyword evidence="6" id="KW-0175">Coiled coil</keyword>
<dbReference type="Gene3D" id="3.40.50.280">
    <property type="entry name" value="Cobalamin-binding domain"/>
    <property type="match status" value="1"/>
</dbReference>
<evidence type="ECO:0000313" key="9">
    <source>
        <dbReference type="Proteomes" id="UP000648239"/>
    </source>
</evidence>
<sequence length="680" mass="77673">MRALLVYPAHQPRSYWSFSGAMRYIGRRAALPPLSLVTIASMLPQHWELRLIDMNIAPLKDSDLLWADVVLTSTMIVQAESLEDVIARCNRLGVPVAAGGPYPSISPERLTGVDHLFIGEAEGAMAAFARDLERGEGRRLYRAEGFPALQDSPIPRFDLLDVQAYASMAVQHSRGCPFSCEFCDIWKLYGRQHRVKAADRMAAELDALYATGWRGSVFFVDDNFIGNRRLAKDALKALRRWQEDHRFPFQFYTEASVNLGSDDDLLRLMRSAGFDFVFLGIETPAVDSLIGANKPVNANLDLLESVRRIQTHGIEVSSGFIVGFDEDTPDIFDRQIEFIQEAGIPMAMVGILIALEGTELHDRLNRDGRLLGRSYGSNTHDFRANFVTRMPADQLAAGYKRVMGTLYNPTLKQYFQRCRRLLDRLGAAAAIPHRVTLRDIRAVLLSLRTIFTKRYGRQYLRFLLWTALRHRSRFPTAVRLGVKGFHFEDITRQALACSAVRRESTRITDRLRERFVQFAAEVSRLRISESDRIQSLVAERSRQLRRLRRRIARLAPDVRADAAAVYVDSLKRINELFLEYAPSVADAFVAEMDRLTALRESCRRDIDRLLARWEQVHKEAGDNLGELGPELRSLYRMRRELLKRARRQVRELSREYRPAGVLELQRFQHRLNDALPAGIA</sequence>
<feature type="domain" description="Radical SAM core" evidence="7">
    <location>
        <begin position="160"/>
        <end position="406"/>
    </location>
</feature>
<keyword evidence="3" id="KW-0479">Metal-binding</keyword>
<gene>
    <name evidence="8" type="ORF">IFK94_14310</name>
</gene>
<dbReference type="InterPro" id="IPR051198">
    <property type="entry name" value="BchE-like"/>
</dbReference>
<dbReference type="SFLD" id="SFLDS00029">
    <property type="entry name" value="Radical_SAM"/>
    <property type="match status" value="1"/>
</dbReference>
<name>A0A8J6Y8N1_9BACT</name>
<accession>A0A8J6Y8N1</accession>
<organism evidence="8 9">
    <name type="scientific">Candidatus Polarisedimenticola svalbardensis</name>
    <dbReference type="NCBI Taxonomy" id="2886004"/>
    <lineage>
        <taxon>Bacteria</taxon>
        <taxon>Pseudomonadati</taxon>
        <taxon>Acidobacteriota</taxon>
        <taxon>Candidatus Polarisedimenticolia</taxon>
        <taxon>Candidatus Polarisedimenticolales</taxon>
        <taxon>Candidatus Polarisedimenticolaceae</taxon>
        <taxon>Candidatus Polarisedimenticola</taxon>
    </lineage>
</organism>
<dbReference type="InterPro" id="IPR023404">
    <property type="entry name" value="rSAM_horseshoe"/>
</dbReference>
<proteinExistence type="predicted"/>
<evidence type="ECO:0000256" key="6">
    <source>
        <dbReference type="SAM" id="Coils"/>
    </source>
</evidence>
<dbReference type="AlphaFoldDB" id="A0A8J6Y8N1"/>
<comment type="cofactor">
    <cofactor evidence="1">
        <name>[4Fe-4S] cluster</name>
        <dbReference type="ChEBI" id="CHEBI:49883"/>
    </cofactor>
</comment>
<evidence type="ECO:0000256" key="5">
    <source>
        <dbReference type="ARBA" id="ARBA00023014"/>
    </source>
</evidence>
<dbReference type="InterPro" id="IPR006638">
    <property type="entry name" value="Elp3/MiaA/NifB-like_rSAM"/>
</dbReference>
<dbReference type="GO" id="GO:0005829">
    <property type="term" value="C:cytosol"/>
    <property type="evidence" value="ECO:0007669"/>
    <property type="project" value="TreeGrafter"/>
</dbReference>
<dbReference type="SFLD" id="SFLDF00303">
    <property type="entry name" value="hopanoid_C2-methyltransferase"/>
    <property type="match status" value="1"/>
</dbReference>
<dbReference type="EMBL" id="JACXWD010000073">
    <property type="protein sequence ID" value="MBD3869290.1"/>
    <property type="molecule type" value="Genomic_DNA"/>
</dbReference>
<keyword evidence="4" id="KW-0408">Iron</keyword>
<dbReference type="InterPro" id="IPR034466">
    <property type="entry name" value="Methyltransferase_Class_B"/>
</dbReference>
<evidence type="ECO:0000259" key="7">
    <source>
        <dbReference type="PROSITE" id="PS51918"/>
    </source>
</evidence>
<reference evidence="8 9" key="1">
    <citation type="submission" date="2020-08" db="EMBL/GenBank/DDBJ databases">
        <title>Acidobacteriota in marine sediments use diverse sulfur dissimilation pathways.</title>
        <authorList>
            <person name="Wasmund K."/>
        </authorList>
    </citation>
    <scope>NUCLEOTIDE SEQUENCE [LARGE SCALE GENOMIC DNA]</scope>
    <source>
        <strain evidence="8">MAG AM4</strain>
    </source>
</reference>
<protein>
    <submittedName>
        <fullName evidence="8">B12-binding domain-containing radical SAM protein</fullName>
    </submittedName>
</protein>
<dbReference type="Pfam" id="PF02310">
    <property type="entry name" value="B12-binding"/>
    <property type="match status" value="1"/>
</dbReference>
<evidence type="ECO:0000313" key="8">
    <source>
        <dbReference type="EMBL" id="MBD3869290.1"/>
    </source>
</evidence>
<dbReference type="SFLD" id="SFLDG01123">
    <property type="entry name" value="methyltransferase_(Class_B)"/>
    <property type="match status" value="1"/>
</dbReference>
<dbReference type="CDD" id="cd01335">
    <property type="entry name" value="Radical_SAM"/>
    <property type="match status" value="1"/>
</dbReference>
<dbReference type="PANTHER" id="PTHR43409:SF3">
    <property type="entry name" value="HYPOTHETICAL METHYLTRANSFERASE"/>
    <property type="match status" value="1"/>
</dbReference>
<dbReference type="PANTHER" id="PTHR43409">
    <property type="entry name" value="ANAEROBIC MAGNESIUM-PROTOPORPHYRIN IX MONOMETHYL ESTER CYCLASE-RELATED"/>
    <property type="match status" value="1"/>
</dbReference>
<dbReference type="InterPro" id="IPR025274">
    <property type="entry name" value="DUF4070"/>
</dbReference>
<comment type="caution">
    <text evidence="8">The sequence shown here is derived from an EMBL/GenBank/DDBJ whole genome shotgun (WGS) entry which is preliminary data.</text>
</comment>
<evidence type="ECO:0000256" key="3">
    <source>
        <dbReference type="ARBA" id="ARBA00022723"/>
    </source>
</evidence>
<feature type="coiled-coil region" evidence="6">
    <location>
        <begin position="592"/>
        <end position="655"/>
    </location>
</feature>
<dbReference type="Pfam" id="PF04055">
    <property type="entry name" value="Radical_SAM"/>
    <property type="match status" value="1"/>
</dbReference>
<dbReference type="InterPro" id="IPR007197">
    <property type="entry name" value="rSAM"/>
</dbReference>